<gene>
    <name evidence="3" type="ORF">DL764_007635</name>
</gene>
<comment type="caution">
    <text evidence="3">The sequence shown here is derived from an EMBL/GenBank/DDBJ whole genome shotgun (WGS) entry which is preliminary data.</text>
</comment>
<feature type="domain" description="DZF" evidence="2">
    <location>
        <begin position="1"/>
        <end position="139"/>
    </location>
</feature>
<reference evidence="3 4" key="1">
    <citation type="submission" date="2018-06" db="EMBL/GenBank/DDBJ databases">
        <title>Complete Genomes of Monosporascus.</title>
        <authorList>
            <person name="Robinson A.J."/>
            <person name="Natvig D.O."/>
        </authorList>
    </citation>
    <scope>NUCLEOTIDE SEQUENCE [LARGE SCALE GENOMIC DNA]</scope>
    <source>
        <strain evidence="3 4">CBS 110550</strain>
    </source>
</reference>
<evidence type="ECO:0000259" key="2">
    <source>
        <dbReference type="PROSITE" id="PS51703"/>
    </source>
</evidence>
<feature type="compositionally biased region" description="Polar residues" evidence="1">
    <location>
        <begin position="537"/>
        <end position="546"/>
    </location>
</feature>
<feature type="compositionally biased region" description="Basic and acidic residues" evidence="1">
    <location>
        <begin position="80"/>
        <end position="95"/>
    </location>
</feature>
<dbReference type="OrthoDB" id="428854at2759"/>
<feature type="compositionally biased region" description="Basic and acidic residues" evidence="1">
    <location>
        <begin position="677"/>
        <end position="688"/>
    </location>
</feature>
<dbReference type="AlphaFoldDB" id="A0A4Q4T305"/>
<feature type="compositionally biased region" description="Acidic residues" evidence="1">
    <location>
        <begin position="130"/>
        <end position="139"/>
    </location>
</feature>
<feature type="compositionally biased region" description="Basic residues" evidence="1">
    <location>
        <begin position="98"/>
        <end position="107"/>
    </location>
</feature>
<feature type="compositionally biased region" description="Low complexity" evidence="1">
    <location>
        <begin position="302"/>
        <end position="313"/>
    </location>
</feature>
<proteinExistence type="predicted"/>
<dbReference type="InterPro" id="IPR006561">
    <property type="entry name" value="DZF_dom"/>
</dbReference>
<feature type="compositionally biased region" description="Polar residues" evidence="1">
    <location>
        <begin position="1"/>
        <end position="14"/>
    </location>
</feature>
<evidence type="ECO:0000313" key="4">
    <source>
        <dbReference type="Proteomes" id="UP000293360"/>
    </source>
</evidence>
<feature type="compositionally biased region" description="Polar residues" evidence="1">
    <location>
        <begin position="345"/>
        <end position="361"/>
    </location>
</feature>
<feature type="compositionally biased region" description="Polar residues" evidence="1">
    <location>
        <begin position="259"/>
        <end position="272"/>
    </location>
</feature>
<feature type="region of interest" description="Disordered" evidence="1">
    <location>
        <begin position="1"/>
        <end position="218"/>
    </location>
</feature>
<feature type="compositionally biased region" description="Low complexity" evidence="1">
    <location>
        <begin position="421"/>
        <end position="431"/>
    </location>
</feature>
<feature type="compositionally biased region" description="Low complexity" evidence="1">
    <location>
        <begin position="444"/>
        <end position="462"/>
    </location>
</feature>
<feature type="region of interest" description="Disordered" evidence="1">
    <location>
        <begin position="233"/>
        <end position="711"/>
    </location>
</feature>
<organism evidence="3 4">
    <name type="scientific">Monosporascus ibericus</name>
    <dbReference type="NCBI Taxonomy" id="155417"/>
    <lineage>
        <taxon>Eukaryota</taxon>
        <taxon>Fungi</taxon>
        <taxon>Dikarya</taxon>
        <taxon>Ascomycota</taxon>
        <taxon>Pezizomycotina</taxon>
        <taxon>Sordariomycetes</taxon>
        <taxon>Xylariomycetidae</taxon>
        <taxon>Xylariales</taxon>
        <taxon>Xylariales incertae sedis</taxon>
        <taxon>Monosporascus</taxon>
    </lineage>
</organism>
<dbReference type="PROSITE" id="PS51703">
    <property type="entry name" value="DZF"/>
    <property type="match status" value="1"/>
</dbReference>
<protein>
    <recommendedName>
        <fullName evidence="2">DZF domain-containing protein</fullName>
    </recommendedName>
</protein>
<keyword evidence="4" id="KW-1185">Reference proteome</keyword>
<accession>A0A4Q4T305</accession>
<feature type="compositionally biased region" description="Basic and acidic residues" evidence="1">
    <location>
        <begin position="282"/>
        <end position="297"/>
    </location>
</feature>
<sequence length="733" mass="76166">MASSSGQPLNSNNPFRRKLGVVHPSSATPGSPAVSTPSDSTSTLTSASTCLDGQDPLSPPLHTAAPQPPFTAFSSLLPEDEGRERELHGDKDEPVQPKPRKIVKKVRVQSPPPSSPEDAVPVRSFQTENAYDDDDEDDSSSSTNSTDSRDREEDVDPFDNAASDTEDHKDIEQPLPRPPANPFSRTLKDSERSGQAHGRGQGQGQDAGTMPGHAAKGSLDVDSFKRLLLTGHANVSDPAPASGANLAVVSPLQPPPQDGASNTDESSVSRQSMADAIQETPRTSHEISEPEEPEGRRNVLCAPPSTTRAPSTSTRKKPPPPNSRHGKLIKIELGADSNAAAATRVPTQSISIGTSAAPSTEQARKASGQFSSIARSQSPASSISDINKPLPPPPSRAPTDEVESPFDREAAGKVPEGALLASPQQAAAAQQPQPPIPPPPPPSSSRGRSESQSSTQSRSKPAAPAPPPRRQTRTESKPPSVHAGSAEEDRDQSRSSLDSNRSRADSLRVSNSNSGGSGGGPAPAPPPRRRPNHARSGSSFAPTTQAHHGPVASFPVPMSPSQDGRRPVSIVGIPATPPQPERTGNLAVAMTSPKEGLPKISPPPLPPARHASTRRPPSMRVVGAEAGAPAAGIATTRKVSRGKDGVPMAPPPPPPPPRQRGSSRGDVEAAAGGGGGDDARKAGGDGEGKGTSTSPQTQPQTQTPSSSVDILTDLDVLQREVDALMARYPNVET</sequence>
<name>A0A4Q4T305_9PEZI</name>
<feature type="compositionally biased region" description="Pro residues" evidence="1">
    <location>
        <begin position="648"/>
        <end position="658"/>
    </location>
</feature>
<feature type="compositionally biased region" description="Low complexity" evidence="1">
    <location>
        <begin position="371"/>
        <end position="384"/>
    </location>
</feature>
<feature type="compositionally biased region" description="Low complexity" evidence="1">
    <location>
        <begin position="35"/>
        <end position="49"/>
    </location>
</feature>
<feature type="compositionally biased region" description="Low complexity" evidence="1">
    <location>
        <begin position="623"/>
        <end position="634"/>
    </location>
</feature>
<dbReference type="Proteomes" id="UP000293360">
    <property type="component" value="Unassembled WGS sequence"/>
</dbReference>
<feature type="compositionally biased region" description="Pro residues" evidence="1">
    <location>
        <begin position="432"/>
        <end position="443"/>
    </location>
</feature>
<evidence type="ECO:0000313" key="3">
    <source>
        <dbReference type="EMBL" id="RYO95637.1"/>
    </source>
</evidence>
<feature type="compositionally biased region" description="Basic residues" evidence="1">
    <location>
        <begin position="314"/>
        <end position="328"/>
    </location>
</feature>
<dbReference type="EMBL" id="QJNU01000542">
    <property type="protein sequence ID" value="RYO95637.1"/>
    <property type="molecule type" value="Genomic_DNA"/>
</dbReference>
<feature type="compositionally biased region" description="Low complexity" evidence="1">
    <location>
        <begin position="690"/>
        <end position="707"/>
    </location>
</feature>
<evidence type="ECO:0000256" key="1">
    <source>
        <dbReference type="SAM" id="MobiDB-lite"/>
    </source>
</evidence>